<dbReference type="InterPro" id="IPR007433">
    <property type="entry name" value="DUF481"/>
</dbReference>
<name>A0A2A2GKY9_9RHOB</name>
<protein>
    <recommendedName>
        <fullName evidence="4">DUF481 domain-containing protein</fullName>
    </recommendedName>
</protein>
<keyword evidence="3" id="KW-1185">Reference proteome</keyword>
<proteinExistence type="predicted"/>
<dbReference type="RefSeq" id="WP_095638929.1">
    <property type="nucleotide sequence ID" value="NZ_NSJZ01000002.1"/>
</dbReference>
<dbReference type="Pfam" id="PF04338">
    <property type="entry name" value="DUF481"/>
    <property type="match status" value="1"/>
</dbReference>
<dbReference type="EMBL" id="NSJZ01000002">
    <property type="protein sequence ID" value="PAU98246.1"/>
    <property type="molecule type" value="Genomic_DNA"/>
</dbReference>
<accession>A0A2A2GKY9</accession>
<dbReference type="Proteomes" id="UP000218023">
    <property type="component" value="Unassembled WGS sequence"/>
</dbReference>
<dbReference type="OrthoDB" id="7631035at2"/>
<feature type="chain" id="PRO_5012584405" description="DUF481 domain-containing protein" evidence="1">
    <location>
        <begin position="24"/>
        <end position="311"/>
    </location>
</feature>
<evidence type="ECO:0000313" key="3">
    <source>
        <dbReference type="Proteomes" id="UP000218023"/>
    </source>
</evidence>
<feature type="signal peptide" evidence="1">
    <location>
        <begin position="1"/>
        <end position="23"/>
    </location>
</feature>
<reference evidence="2 3" key="1">
    <citation type="submission" date="2017-09" db="EMBL/GenBank/DDBJ databases">
        <title>Paracoccus alkalisoli sp. nov., isolated from saline alkaline soil.</title>
        <authorList>
            <person name="Dong X."/>
            <person name="Zhang G."/>
        </authorList>
    </citation>
    <scope>NUCLEOTIDE SEQUENCE [LARGE SCALE GENOMIC DNA]</scope>
    <source>
        <strain evidence="2 3">WN007</strain>
    </source>
</reference>
<organism evidence="2 3">
    <name type="scientific">Paracoccus salipaludis</name>
    <dbReference type="NCBI Taxonomy" id="2032623"/>
    <lineage>
        <taxon>Bacteria</taxon>
        <taxon>Pseudomonadati</taxon>
        <taxon>Pseudomonadota</taxon>
        <taxon>Alphaproteobacteria</taxon>
        <taxon>Rhodobacterales</taxon>
        <taxon>Paracoccaceae</taxon>
        <taxon>Paracoccus</taxon>
    </lineage>
</organism>
<evidence type="ECO:0000256" key="1">
    <source>
        <dbReference type="SAM" id="SignalP"/>
    </source>
</evidence>
<evidence type="ECO:0000313" key="2">
    <source>
        <dbReference type="EMBL" id="PAU98246.1"/>
    </source>
</evidence>
<comment type="caution">
    <text evidence="2">The sequence shown here is derived from an EMBL/GenBank/DDBJ whole genome shotgun (WGS) entry which is preliminary data.</text>
</comment>
<evidence type="ECO:0008006" key="4">
    <source>
        <dbReference type="Google" id="ProtNLM"/>
    </source>
</evidence>
<dbReference type="AlphaFoldDB" id="A0A2A2GKY9"/>
<keyword evidence="1" id="KW-0732">Signal</keyword>
<gene>
    <name evidence="2" type="ORF">CK240_03400</name>
</gene>
<sequence length="311" mass="34110">MKKISLLASASALAFVIGAPAFAQTEFAPGANVIGAGNINDQITDVEDAVQDDFDRSQDAARFGPADRQTGLFGSVALSYAGRTGNDENQDFSLAGRLSHNAGQFQQSVGLLLEYGEDDNGDVDTERTSVIYDANYYFNDQFYAFALGRLSTDSLAGDIDGLSDDQDYSDLDGNLKRDAFFGVGPGYRIFNSDSTAWRVQAGVGIRYTKRFEVLTTDPIDPLLGTGEFESDTDTGYIVSSRFYHKFNDQFFLTNDTDYLTSDVNDVATNELGLNFRMAESFSTRVSYKTEYVSDRAIRTDNTLGVSLVYGF</sequence>